<sequence>MSFTNASKKFNFNVNTLKLTPEKLAEWCKRRTSNTLPLSQAFSKESSQLSQPSTDCASDPQEMNVTFHRLETIEACKDLRALEKIQESQLHINQDLDYLEKSLESFEDELAGAR</sequence>
<dbReference type="EMBL" id="CAJVQC010007976">
    <property type="protein sequence ID" value="CAG8586297.1"/>
    <property type="molecule type" value="Genomic_DNA"/>
</dbReference>
<evidence type="ECO:0000313" key="1">
    <source>
        <dbReference type="EMBL" id="CAG8586297.1"/>
    </source>
</evidence>
<name>A0ACA9MDV1_9GLOM</name>
<dbReference type="Proteomes" id="UP000789920">
    <property type="component" value="Unassembled WGS sequence"/>
</dbReference>
<protein>
    <submittedName>
        <fullName evidence="1">16430_t:CDS:1</fullName>
    </submittedName>
</protein>
<accession>A0ACA9MDV1</accession>
<evidence type="ECO:0000313" key="2">
    <source>
        <dbReference type="Proteomes" id="UP000789920"/>
    </source>
</evidence>
<organism evidence="1 2">
    <name type="scientific">Racocetra persica</name>
    <dbReference type="NCBI Taxonomy" id="160502"/>
    <lineage>
        <taxon>Eukaryota</taxon>
        <taxon>Fungi</taxon>
        <taxon>Fungi incertae sedis</taxon>
        <taxon>Mucoromycota</taxon>
        <taxon>Glomeromycotina</taxon>
        <taxon>Glomeromycetes</taxon>
        <taxon>Diversisporales</taxon>
        <taxon>Gigasporaceae</taxon>
        <taxon>Racocetra</taxon>
    </lineage>
</organism>
<proteinExistence type="predicted"/>
<comment type="caution">
    <text evidence="1">The sequence shown here is derived from an EMBL/GenBank/DDBJ whole genome shotgun (WGS) entry which is preliminary data.</text>
</comment>
<feature type="non-terminal residue" evidence="1">
    <location>
        <position position="114"/>
    </location>
</feature>
<keyword evidence="2" id="KW-1185">Reference proteome</keyword>
<reference evidence="1" key="1">
    <citation type="submission" date="2021-06" db="EMBL/GenBank/DDBJ databases">
        <authorList>
            <person name="Kallberg Y."/>
            <person name="Tangrot J."/>
            <person name="Rosling A."/>
        </authorList>
    </citation>
    <scope>NUCLEOTIDE SEQUENCE</scope>
    <source>
        <strain evidence="1">MA461A</strain>
    </source>
</reference>
<gene>
    <name evidence="1" type="ORF">RPERSI_LOCUS5357</name>
</gene>